<gene>
    <name evidence="3" type="ORF">KUV26_19000</name>
</gene>
<dbReference type="PANTHER" id="PTHR44154">
    <property type="entry name" value="QUINONE OXIDOREDUCTASE"/>
    <property type="match status" value="1"/>
</dbReference>
<evidence type="ECO:0000313" key="4">
    <source>
        <dbReference type="Proteomes" id="UP000766629"/>
    </source>
</evidence>
<dbReference type="InterPro" id="IPR051603">
    <property type="entry name" value="Zinc-ADH_QOR/CCCR"/>
</dbReference>
<dbReference type="SUPFAM" id="SSF51735">
    <property type="entry name" value="NAD(P)-binding Rossmann-fold domains"/>
    <property type="match status" value="1"/>
</dbReference>
<dbReference type="Proteomes" id="UP000766629">
    <property type="component" value="Unassembled WGS sequence"/>
</dbReference>
<dbReference type="SMART" id="SM00829">
    <property type="entry name" value="PKS_ER"/>
    <property type="match status" value="1"/>
</dbReference>
<keyword evidence="1" id="KW-0521">NADP</keyword>
<dbReference type="CDD" id="cd08274">
    <property type="entry name" value="MDR9"/>
    <property type="match status" value="1"/>
</dbReference>
<dbReference type="SUPFAM" id="SSF50129">
    <property type="entry name" value="GroES-like"/>
    <property type="match status" value="1"/>
</dbReference>
<evidence type="ECO:0000256" key="1">
    <source>
        <dbReference type="ARBA" id="ARBA00022857"/>
    </source>
</evidence>
<accession>A0ABS7NLE5</accession>
<dbReference type="Gene3D" id="3.90.180.10">
    <property type="entry name" value="Medium-chain alcohol dehydrogenases, catalytic domain"/>
    <property type="match status" value="1"/>
</dbReference>
<evidence type="ECO:0000313" key="3">
    <source>
        <dbReference type="EMBL" id="MBY6141534.1"/>
    </source>
</evidence>
<sequence>MIPQTMKAVVLTGHGGLDKLVYTDVPTPQPARGEVLIKVGACGLNNTDINTRTAWYSKSVDAGLGSGSTDGFEKADAGDGTWGSGALSFPVIQGADVAGEIVAAGDGVDTARIGERVVIDPWLLGHGDWLDPGNSGYFGSEADGGFAEYTTVRAANAVPVSSALSDAELATFPCAYTTAENLVQRAAPRPGETVVITGASGGVGSAAIQLCRLRGCKVIAVASPAKAALLRELGAAVVIDRSAPDLEAAIREAAAGLVDIALDVVGAPMFMPLINALRQGGRYSTSGCIAGQMAEFDLRQLVYKDLQLTGATICPPGTMQRVAGMIETGALKPLLAATYPLRDLAAAQQAFMTKSHVGNIVVTP</sequence>
<reference evidence="3 4" key="1">
    <citation type="submission" date="2021-06" db="EMBL/GenBank/DDBJ databases">
        <title>50 bacteria genomes isolated from Dapeng, Shenzhen, China.</title>
        <authorList>
            <person name="Zheng W."/>
            <person name="Yu S."/>
            <person name="Huang Y."/>
        </authorList>
    </citation>
    <scope>NUCLEOTIDE SEQUENCE [LARGE SCALE GENOMIC DNA]</scope>
    <source>
        <strain evidence="3 4">DP1N14-2</strain>
    </source>
</reference>
<evidence type="ECO:0000259" key="2">
    <source>
        <dbReference type="SMART" id="SM00829"/>
    </source>
</evidence>
<dbReference type="InterPro" id="IPR011032">
    <property type="entry name" value="GroES-like_sf"/>
</dbReference>
<dbReference type="InterPro" id="IPR020843">
    <property type="entry name" value="ER"/>
</dbReference>
<keyword evidence="4" id="KW-1185">Reference proteome</keyword>
<name>A0ABS7NLE5_9RHOB</name>
<dbReference type="Gene3D" id="3.40.50.720">
    <property type="entry name" value="NAD(P)-binding Rossmann-like Domain"/>
    <property type="match status" value="1"/>
</dbReference>
<dbReference type="Pfam" id="PF08240">
    <property type="entry name" value="ADH_N"/>
    <property type="match status" value="1"/>
</dbReference>
<dbReference type="InterPro" id="IPR036291">
    <property type="entry name" value="NAD(P)-bd_dom_sf"/>
</dbReference>
<comment type="caution">
    <text evidence="3">The sequence shown here is derived from an EMBL/GenBank/DDBJ whole genome shotgun (WGS) entry which is preliminary data.</text>
</comment>
<dbReference type="InterPro" id="IPR013149">
    <property type="entry name" value="ADH-like_C"/>
</dbReference>
<feature type="domain" description="Enoyl reductase (ER)" evidence="2">
    <location>
        <begin position="15"/>
        <end position="362"/>
    </location>
</feature>
<proteinExistence type="predicted"/>
<protein>
    <submittedName>
        <fullName evidence="3">Alcohol dehydrogenase family protein</fullName>
    </submittedName>
</protein>
<dbReference type="RefSeq" id="WP_222509568.1">
    <property type="nucleotide sequence ID" value="NZ_JAHVJA010000011.1"/>
</dbReference>
<dbReference type="Pfam" id="PF00107">
    <property type="entry name" value="ADH_zinc_N"/>
    <property type="match status" value="1"/>
</dbReference>
<dbReference type="InterPro" id="IPR013154">
    <property type="entry name" value="ADH-like_N"/>
</dbReference>
<organism evidence="3 4">
    <name type="scientific">Leisingera daeponensis</name>
    <dbReference type="NCBI Taxonomy" id="405746"/>
    <lineage>
        <taxon>Bacteria</taxon>
        <taxon>Pseudomonadati</taxon>
        <taxon>Pseudomonadota</taxon>
        <taxon>Alphaproteobacteria</taxon>
        <taxon>Rhodobacterales</taxon>
        <taxon>Roseobacteraceae</taxon>
        <taxon>Leisingera</taxon>
    </lineage>
</organism>
<dbReference type="PANTHER" id="PTHR44154:SF1">
    <property type="entry name" value="QUINONE OXIDOREDUCTASE"/>
    <property type="match status" value="1"/>
</dbReference>
<dbReference type="EMBL" id="JAHVJA010000011">
    <property type="protein sequence ID" value="MBY6141534.1"/>
    <property type="molecule type" value="Genomic_DNA"/>
</dbReference>